<dbReference type="PROSITE" id="PS50297">
    <property type="entry name" value="ANK_REP_REGION"/>
    <property type="match status" value="2"/>
</dbReference>
<dbReference type="Pfam" id="PF12796">
    <property type="entry name" value="Ank_2"/>
    <property type="match status" value="2"/>
</dbReference>
<gene>
    <name evidence="5" type="ORF">DdX_07116</name>
</gene>
<keyword evidence="1" id="KW-0677">Repeat</keyword>
<comment type="caution">
    <text evidence="5">The sequence shown here is derived from an EMBL/GenBank/DDBJ whole genome shotgun (WGS) entry which is preliminary data.</text>
</comment>
<evidence type="ECO:0000313" key="5">
    <source>
        <dbReference type="EMBL" id="KAI1717373.1"/>
    </source>
</evidence>
<dbReference type="SUPFAM" id="SSF48403">
    <property type="entry name" value="Ankyrin repeat"/>
    <property type="match status" value="1"/>
</dbReference>
<accession>A0AAD4R5I3</accession>
<dbReference type="InterPro" id="IPR002110">
    <property type="entry name" value="Ankyrin_rpt"/>
</dbReference>
<dbReference type="PROSITE" id="PS50088">
    <property type="entry name" value="ANK_REPEAT"/>
    <property type="match status" value="2"/>
</dbReference>
<feature type="compositionally biased region" description="Polar residues" evidence="4">
    <location>
        <begin position="530"/>
        <end position="540"/>
    </location>
</feature>
<protein>
    <submittedName>
        <fullName evidence="5">Ankyrin repeats (3 copies) domain-containing protein</fullName>
    </submittedName>
</protein>
<dbReference type="Pfam" id="PF13637">
    <property type="entry name" value="Ank_4"/>
    <property type="match status" value="1"/>
</dbReference>
<sequence length="654" mass="72594">MSDAVTGWYDESERDRVTMLQLCMQGRVEEVRSLIQRKLVNVNESDEDGVTALQIASAKGQRNMVEYLLKVGAEINSENNVGMTPFLHACREGHVDIVIFLANNQADIQRTTGLGVDALTLACAGRHLEVIRVLKIFNLTMNPSPIKIAPSPFMAACYNNDIGICGFLAQHGCNVNIKLESLNLDAKTFTIKCGFHYILNFIEDFRDDQPPKKNFGTTIQSGNVAEVMSLLASPNMAEPPTEGVTPLMYAVVMGKLKIADMIIKTNPIPIDAQESVFGMTALMFSIITGDNDMVQLLLKSGAKVGIRSTTKVPFTAIELSQYASGLNNETILLLYRHYLKIATALLEIAKPSTFDELHYIKKTSANALHRVLNKIKNTENPLESMAHENPSFFISNVSHDEWSEPPPFLLAEDILRGYSKPRRIPTSDPNGYVISARNLAMRWMSRGDVLNPFPIGIWRDNVSEDCLKTSKTNTIKGQKTFDNFLSIAQRNAYGSLKIDTKPPTTEVSSRKTSCEKQTLPHSFALRNAPNRPNSDQNFSKGSRLITQHDRVQSSKSLNVECTETNRSLTSLSGTPILPSNRINNIYGSPDISARYKPNSADCSRAHYLKKVDSSSPRSIRGVRQSPKSSFKNILSSKTWRKMSSKFGVASKYGV</sequence>
<dbReference type="EMBL" id="JAKKPZ010000009">
    <property type="protein sequence ID" value="KAI1717373.1"/>
    <property type="molecule type" value="Genomic_DNA"/>
</dbReference>
<feature type="repeat" description="ANK" evidence="3">
    <location>
        <begin position="48"/>
        <end position="80"/>
    </location>
</feature>
<evidence type="ECO:0000256" key="2">
    <source>
        <dbReference type="ARBA" id="ARBA00023043"/>
    </source>
</evidence>
<dbReference type="Gene3D" id="1.25.40.20">
    <property type="entry name" value="Ankyrin repeat-containing domain"/>
    <property type="match status" value="2"/>
</dbReference>
<dbReference type="SMART" id="SM00248">
    <property type="entry name" value="ANK"/>
    <property type="match status" value="7"/>
</dbReference>
<dbReference type="AlphaFoldDB" id="A0AAD4R5I3"/>
<evidence type="ECO:0000256" key="3">
    <source>
        <dbReference type="PROSITE-ProRule" id="PRU00023"/>
    </source>
</evidence>
<feature type="region of interest" description="Disordered" evidence="4">
    <location>
        <begin position="497"/>
        <end position="540"/>
    </location>
</feature>
<keyword evidence="2 3" id="KW-0040">ANK repeat</keyword>
<evidence type="ECO:0000256" key="1">
    <source>
        <dbReference type="ARBA" id="ARBA00022737"/>
    </source>
</evidence>
<name>A0AAD4R5I3_9BILA</name>
<keyword evidence="6" id="KW-1185">Reference proteome</keyword>
<dbReference type="Proteomes" id="UP001201812">
    <property type="component" value="Unassembled WGS sequence"/>
</dbReference>
<feature type="repeat" description="ANK" evidence="3">
    <location>
        <begin position="277"/>
        <end position="309"/>
    </location>
</feature>
<dbReference type="InterPro" id="IPR036770">
    <property type="entry name" value="Ankyrin_rpt-contain_sf"/>
</dbReference>
<dbReference type="PANTHER" id="PTHR24171:SF9">
    <property type="entry name" value="ANKYRIN REPEAT DOMAIN-CONTAINING PROTEIN 39"/>
    <property type="match status" value="1"/>
</dbReference>
<reference evidence="5" key="1">
    <citation type="submission" date="2022-01" db="EMBL/GenBank/DDBJ databases">
        <title>Genome Sequence Resource for Two Populations of Ditylenchus destructor, the Migratory Endoparasitic Phytonematode.</title>
        <authorList>
            <person name="Zhang H."/>
            <person name="Lin R."/>
            <person name="Xie B."/>
        </authorList>
    </citation>
    <scope>NUCLEOTIDE SEQUENCE</scope>
    <source>
        <strain evidence="5">BazhouSP</strain>
    </source>
</reference>
<dbReference type="PANTHER" id="PTHR24171">
    <property type="entry name" value="ANKYRIN REPEAT DOMAIN-CONTAINING PROTEIN 39-RELATED"/>
    <property type="match status" value="1"/>
</dbReference>
<evidence type="ECO:0000256" key="4">
    <source>
        <dbReference type="SAM" id="MobiDB-lite"/>
    </source>
</evidence>
<evidence type="ECO:0000313" key="6">
    <source>
        <dbReference type="Proteomes" id="UP001201812"/>
    </source>
</evidence>
<organism evidence="5 6">
    <name type="scientific">Ditylenchus destructor</name>
    <dbReference type="NCBI Taxonomy" id="166010"/>
    <lineage>
        <taxon>Eukaryota</taxon>
        <taxon>Metazoa</taxon>
        <taxon>Ecdysozoa</taxon>
        <taxon>Nematoda</taxon>
        <taxon>Chromadorea</taxon>
        <taxon>Rhabditida</taxon>
        <taxon>Tylenchina</taxon>
        <taxon>Tylenchomorpha</taxon>
        <taxon>Sphaerularioidea</taxon>
        <taxon>Anguinidae</taxon>
        <taxon>Anguininae</taxon>
        <taxon>Ditylenchus</taxon>
    </lineage>
</organism>
<proteinExistence type="predicted"/>